<dbReference type="EMBL" id="CM042021">
    <property type="protein sequence ID" value="KAI3818350.1"/>
    <property type="molecule type" value="Genomic_DNA"/>
</dbReference>
<reference evidence="1 2" key="2">
    <citation type="journal article" date="2022" name="Mol. Ecol. Resour.">
        <title>The genomes of chicory, endive, great burdock and yacon provide insights into Asteraceae paleo-polyploidization history and plant inulin production.</title>
        <authorList>
            <person name="Fan W."/>
            <person name="Wang S."/>
            <person name="Wang H."/>
            <person name="Wang A."/>
            <person name="Jiang F."/>
            <person name="Liu H."/>
            <person name="Zhao H."/>
            <person name="Xu D."/>
            <person name="Zhang Y."/>
        </authorList>
    </citation>
    <scope>NUCLEOTIDE SEQUENCE [LARGE SCALE GENOMIC DNA]</scope>
    <source>
        <strain evidence="2">cv. Yunnan</strain>
        <tissue evidence="1">Leaves</tissue>
    </source>
</reference>
<comment type="caution">
    <text evidence="1">The sequence shown here is derived from an EMBL/GenBank/DDBJ whole genome shotgun (WGS) entry which is preliminary data.</text>
</comment>
<evidence type="ECO:0000313" key="1">
    <source>
        <dbReference type="EMBL" id="KAI3818350.1"/>
    </source>
</evidence>
<organism evidence="1 2">
    <name type="scientific">Smallanthus sonchifolius</name>
    <dbReference type="NCBI Taxonomy" id="185202"/>
    <lineage>
        <taxon>Eukaryota</taxon>
        <taxon>Viridiplantae</taxon>
        <taxon>Streptophyta</taxon>
        <taxon>Embryophyta</taxon>
        <taxon>Tracheophyta</taxon>
        <taxon>Spermatophyta</taxon>
        <taxon>Magnoliopsida</taxon>
        <taxon>eudicotyledons</taxon>
        <taxon>Gunneridae</taxon>
        <taxon>Pentapetalae</taxon>
        <taxon>asterids</taxon>
        <taxon>campanulids</taxon>
        <taxon>Asterales</taxon>
        <taxon>Asteraceae</taxon>
        <taxon>Asteroideae</taxon>
        <taxon>Heliantheae alliance</taxon>
        <taxon>Millerieae</taxon>
        <taxon>Smallanthus</taxon>
    </lineage>
</organism>
<keyword evidence="2" id="KW-1185">Reference proteome</keyword>
<protein>
    <submittedName>
        <fullName evidence="1">Uncharacterized protein</fullName>
    </submittedName>
</protein>
<dbReference type="Proteomes" id="UP001056120">
    <property type="component" value="Linkage Group LG04"/>
</dbReference>
<gene>
    <name evidence="1" type="ORF">L1987_12155</name>
</gene>
<reference evidence="2" key="1">
    <citation type="journal article" date="2022" name="Mol. Ecol. Resour.">
        <title>The genomes of chicory, endive, great burdock and yacon provide insights into Asteraceae palaeo-polyploidization history and plant inulin production.</title>
        <authorList>
            <person name="Fan W."/>
            <person name="Wang S."/>
            <person name="Wang H."/>
            <person name="Wang A."/>
            <person name="Jiang F."/>
            <person name="Liu H."/>
            <person name="Zhao H."/>
            <person name="Xu D."/>
            <person name="Zhang Y."/>
        </authorList>
    </citation>
    <scope>NUCLEOTIDE SEQUENCE [LARGE SCALE GENOMIC DNA]</scope>
    <source>
        <strain evidence="2">cv. Yunnan</strain>
    </source>
</reference>
<sequence length="69" mass="8240">MSMNECIEGTLSWRTPRQVYVPPPKSVELYGRMRNVPRLQPWLPRAHDPWMQVPSLCHFYLCLIRKKNS</sequence>
<accession>A0ACB9JF41</accession>
<proteinExistence type="predicted"/>
<name>A0ACB9JF41_9ASTR</name>
<evidence type="ECO:0000313" key="2">
    <source>
        <dbReference type="Proteomes" id="UP001056120"/>
    </source>
</evidence>